<keyword evidence="2" id="KW-0560">Oxidoreductase</keyword>
<organism evidence="3 4">
    <name type="scientific">Sphaerisporangium siamense</name>
    <dbReference type="NCBI Taxonomy" id="795645"/>
    <lineage>
        <taxon>Bacteria</taxon>
        <taxon>Bacillati</taxon>
        <taxon>Actinomycetota</taxon>
        <taxon>Actinomycetes</taxon>
        <taxon>Streptosporangiales</taxon>
        <taxon>Streptosporangiaceae</taxon>
        <taxon>Sphaerisporangium</taxon>
    </lineage>
</organism>
<evidence type="ECO:0000256" key="2">
    <source>
        <dbReference type="ARBA" id="ARBA00023002"/>
    </source>
</evidence>
<dbReference type="CDD" id="cd05233">
    <property type="entry name" value="SDR_c"/>
    <property type="match status" value="1"/>
</dbReference>
<evidence type="ECO:0000256" key="1">
    <source>
        <dbReference type="ARBA" id="ARBA00006484"/>
    </source>
</evidence>
<proteinExistence type="inferred from homology"/>
<reference evidence="3 4" key="1">
    <citation type="submission" date="2020-08" db="EMBL/GenBank/DDBJ databases">
        <title>Sequencing the genomes of 1000 actinobacteria strains.</title>
        <authorList>
            <person name="Klenk H.-P."/>
        </authorList>
    </citation>
    <scope>NUCLEOTIDE SEQUENCE [LARGE SCALE GENOMIC DNA]</scope>
    <source>
        <strain evidence="3 4">DSM 45784</strain>
    </source>
</reference>
<comment type="caution">
    <text evidence="3">The sequence shown here is derived from an EMBL/GenBank/DDBJ whole genome shotgun (WGS) entry which is preliminary data.</text>
</comment>
<dbReference type="PANTHER" id="PTHR43669">
    <property type="entry name" value="5-KETO-D-GLUCONATE 5-REDUCTASE"/>
    <property type="match status" value="1"/>
</dbReference>
<dbReference type="RefSeq" id="WP_184876607.1">
    <property type="nucleotide sequence ID" value="NZ_BOOV01000021.1"/>
</dbReference>
<dbReference type="PROSITE" id="PS00061">
    <property type="entry name" value="ADH_SHORT"/>
    <property type="match status" value="1"/>
</dbReference>
<comment type="similarity">
    <text evidence="1">Belongs to the short-chain dehydrogenases/reductases (SDR) family.</text>
</comment>
<gene>
    <name evidence="3" type="ORF">BJ982_000768</name>
</gene>
<dbReference type="Pfam" id="PF00106">
    <property type="entry name" value="adh_short"/>
    <property type="match status" value="1"/>
</dbReference>
<protein>
    <submittedName>
        <fullName evidence="3">NAD(P)-dependent dehydrogenase (Short-subunit alcohol dehydrogenase family)</fullName>
    </submittedName>
</protein>
<keyword evidence="4" id="KW-1185">Reference proteome</keyword>
<dbReference type="SUPFAM" id="SSF51735">
    <property type="entry name" value="NAD(P)-binding Rossmann-fold domains"/>
    <property type="match status" value="1"/>
</dbReference>
<sequence length="252" mass="27587">MMSRRGYQMTGTVAMRAFVTGGTRGIGRAIVEAILPRLDELTVLAAHGSHIRELSRFVVGRYPQCRFDAIAHDLADLQGLADKLSVWRDSAAGGRALDVLVLNAGTYTDGSLLEIKVVDYIHDLNVNLNSYLVAARELIPCLRRGKRPRIFMTGSTAAYEPYPMVPSYGVAKVGLRGLAVNLRRELAAERIGVTFISPGGTLTDMWEGEELPPDRLLRPSDIGTLLSACLDLSEQAVVEEIIVRPMEGDIHE</sequence>
<dbReference type="InterPro" id="IPR036291">
    <property type="entry name" value="NAD(P)-bd_dom_sf"/>
</dbReference>
<dbReference type="AlphaFoldDB" id="A0A7W7D2Q6"/>
<dbReference type="Gene3D" id="3.40.50.720">
    <property type="entry name" value="NAD(P)-binding Rossmann-like Domain"/>
    <property type="match status" value="1"/>
</dbReference>
<evidence type="ECO:0000313" key="3">
    <source>
        <dbReference type="EMBL" id="MBB4699224.1"/>
    </source>
</evidence>
<dbReference type="PANTHER" id="PTHR43669:SF3">
    <property type="entry name" value="ALCOHOL DEHYDROGENASE, PUTATIVE (AFU_ORTHOLOGUE AFUA_3G03445)-RELATED"/>
    <property type="match status" value="1"/>
</dbReference>
<dbReference type="Proteomes" id="UP000542210">
    <property type="component" value="Unassembled WGS sequence"/>
</dbReference>
<accession>A0A7W7D2Q6</accession>
<dbReference type="EMBL" id="JACHND010000001">
    <property type="protein sequence ID" value="MBB4699224.1"/>
    <property type="molecule type" value="Genomic_DNA"/>
</dbReference>
<dbReference type="PRINTS" id="PR00081">
    <property type="entry name" value="GDHRDH"/>
</dbReference>
<dbReference type="InterPro" id="IPR020904">
    <property type="entry name" value="Sc_DH/Rdtase_CS"/>
</dbReference>
<dbReference type="InterPro" id="IPR002347">
    <property type="entry name" value="SDR_fam"/>
</dbReference>
<dbReference type="GO" id="GO:0016491">
    <property type="term" value="F:oxidoreductase activity"/>
    <property type="evidence" value="ECO:0007669"/>
    <property type="project" value="UniProtKB-KW"/>
</dbReference>
<name>A0A7W7D2Q6_9ACTN</name>
<evidence type="ECO:0000313" key="4">
    <source>
        <dbReference type="Proteomes" id="UP000542210"/>
    </source>
</evidence>